<evidence type="ECO:0000313" key="2">
    <source>
        <dbReference type="Proteomes" id="UP000567795"/>
    </source>
</evidence>
<dbReference type="EMBL" id="JACBZD010000001">
    <property type="protein sequence ID" value="NYI06984.1"/>
    <property type="molecule type" value="Genomic_DNA"/>
</dbReference>
<evidence type="ECO:0000313" key="1">
    <source>
        <dbReference type="EMBL" id="NYI06984.1"/>
    </source>
</evidence>
<protein>
    <submittedName>
        <fullName evidence="1">Uncharacterized protein</fullName>
    </submittedName>
</protein>
<dbReference type="Proteomes" id="UP000567795">
    <property type="component" value="Unassembled WGS sequence"/>
</dbReference>
<accession>A0A853A269</accession>
<gene>
    <name evidence="1" type="ORF">FHU37_003927</name>
</gene>
<dbReference type="AlphaFoldDB" id="A0A853A269"/>
<keyword evidence="2" id="KW-1185">Reference proteome</keyword>
<name>A0A853A269_9ACTN</name>
<organism evidence="1 2">
    <name type="scientific">Allostreptomyces psammosilenae</name>
    <dbReference type="NCBI Taxonomy" id="1892865"/>
    <lineage>
        <taxon>Bacteria</taxon>
        <taxon>Bacillati</taxon>
        <taxon>Actinomycetota</taxon>
        <taxon>Actinomycetes</taxon>
        <taxon>Kitasatosporales</taxon>
        <taxon>Streptomycetaceae</taxon>
        <taxon>Allostreptomyces</taxon>
    </lineage>
</organism>
<sequence>MVEMVPARETARAVRSADARPWHRAALAGAVRTVEQVLLRGGGLAKARDNAWEAVRADRVRAEERAALRSHPGLSPRPRG</sequence>
<comment type="caution">
    <text evidence="1">The sequence shown here is derived from an EMBL/GenBank/DDBJ whole genome shotgun (WGS) entry which is preliminary data.</text>
</comment>
<dbReference type="RefSeq" id="WP_179812180.1">
    <property type="nucleotide sequence ID" value="NZ_JACBZD010000001.1"/>
</dbReference>
<reference evidence="1 2" key="1">
    <citation type="submission" date="2020-07" db="EMBL/GenBank/DDBJ databases">
        <title>Sequencing the genomes of 1000 actinobacteria strains.</title>
        <authorList>
            <person name="Klenk H.-P."/>
        </authorList>
    </citation>
    <scope>NUCLEOTIDE SEQUENCE [LARGE SCALE GENOMIC DNA]</scope>
    <source>
        <strain evidence="1 2">DSM 42178</strain>
    </source>
</reference>
<proteinExistence type="predicted"/>